<sequence>MNGGFDQLATSARAAGDRLLHARPMVARQAGLAHLVALVTPAPPEGEGPDGPLFGVPVTVKDSYETAGLRTTASHPPLAGHIPARDAALVARLRASGAVILGKTNLSQLCGDIQCASPVFGTALNPWDTARTPGGSSGGGAVAVLTGLSRLDLGSDLAGSLRIPAAFCGVAALRAGPEVFDMAGHIPPLEGAASPPFQSGGFLARDCADLAAGFAALSGHPEAPAPQGPLRLGLVTGAPLPLCPRTEQAMHRAAEWLAEEGAQTRTAPLDFRTAWQGYGGLLMAAASPHLRGWQRLALRLLALAAPRRPLRQALLRGLAGIPPGQAEAAREATVAAIDRHLETADALLCPVTAVTAFAHLPPPRLPLAQRSIPAGMHRIPYQEAGIGFTTPFSLSGHPVVVIPVDLVDGLPVGLQIIGRRGAEAALIALAARIEAVFDRHRPPLWQQWQTRFPSLNPHGDA</sequence>
<accession>A0ABQ3FRI4</accession>
<dbReference type="InterPro" id="IPR023631">
    <property type="entry name" value="Amidase_dom"/>
</dbReference>
<dbReference type="Gene3D" id="3.90.1300.10">
    <property type="entry name" value="Amidase signature (AS) domain"/>
    <property type="match status" value="1"/>
</dbReference>
<protein>
    <recommendedName>
        <fullName evidence="1">Amidase domain-containing protein</fullName>
    </recommendedName>
</protein>
<dbReference type="PANTHER" id="PTHR43372:SF4">
    <property type="entry name" value="FATTY-ACID AMIDE HYDROLASE 2"/>
    <property type="match status" value="1"/>
</dbReference>
<dbReference type="PANTHER" id="PTHR43372">
    <property type="entry name" value="FATTY-ACID AMIDE HYDROLASE"/>
    <property type="match status" value="1"/>
</dbReference>
<dbReference type="InterPro" id="IPR036928">
    <property type="entry name" value="AS_sf"/>
</dbReference>
<name>A0ABQ3FRI4_9RHOB</name>
<evidence type="ECO:0000313" key="2">
    <source>
        <dbReference type="EMBL" id="GHC35507.1"/>
    </source>
</evidence>
<evidence type="ECO:0000313" key="3">
    <source>
        <dbReference type="Proteomes" id="UP000658305"/>
    </source>
</evidence>
<dbReference type="Pfam" id="PF01425">
    <property type="entry name" value="Amidase"/>
    <property type="match status" value="1"/>
</dbReference>
<keyword evidence="3" id="KW-1185">Reference proteome</keyword>
<dbReference type="SUPFAM" id="SSF75304">
    <property type="entry name" value="Amidase signature (AS) enzymes"/>
    <property type="match status" value="1"/>
</dbReference>
<dbReference type="Proteomes" id="UP000658305">
    <property type="component" value="Unassembled WGS sequence"/>
</dbReference>
<dbReference type="InterPro" id="IPR052739">
    <property type="entry name" value="FAAH2"/>
</dbReference>
<gene>
    <name evidence="2" type="ORF">GCM10007291_41080</name>
</gene>
<reference evidence="3" key="1">
    <citation type="journal article" date="2019" name="Int. J. Syst. Evol. Microbiol.">
        <title>The Global Catalogue of Microorganisms (GCM) 10K type strain sequencing project: providing services to taxonomists for standard genome sequencing and annotation.</title>
        <authorList>
            <consortium name="The Broad Institute Genomics Platform"/>
            <consortium name="The Broad Institute Genome Sequencing Center for Infectious Disease"/>
            <person name="Wu L."/>
            <person name="Ma J."/>
        </authorList>
    </citation>
    <scope>NUCLEOTIDE SEQUENCE [LARGE SCALE GENOMIC DNA]</scope>
    <source>
        <strain evidence="3">KCTC 23298</strain>
    </source>
</reference>
<dbReference type="RefSeq" id="WP_189382072.1">
    <property type="nucleotide sequence ID" value="NZ_BMYI01000018.1"/>
</dbReference>
<dbReference type="EMBL" id="BMYI01000018">
    <property type="protein sequence ID" value="GHC35507.1"/>
    <property type="molecule type" value="Genomic_DNA"/>
</dbReference>
<proteinExistence type="predicted"/>
<comment type="caution">
    <text evidence="2">The sequence shown here is derived from an EMBL/GenBank/DDBJ whole genome shotgun (WGS) entry which is preliminary data.</text>
</comment>
<feature type="domain" description="Amidase" evidence="1">
    <location>
        <begin position="47"/>
        <end position="426"/>
    </location>
</feature>
<organism evidence="2 3">
    <name type="scientific">Gemmobacter nanjingensis</name>
    <dbReference type="NCBI Taxonomy" id="488454"/>
    <lineage>
        <taxon>Bacteria</taxon>
        <taxon>Pseudomonadati</taxon>
        <taxon>Pseudomonadota</taxon>
        <taxon>Alphaproteobacteria</taxon>
        <taxon>Rhodobacterales</taxon>
        <taxon>Paracoccaceae</taxon>
        <taxon>Gemmobacter</taxon>
    </lineage>
</organism>
<evidence type="ECO:0000259" key="1">
    <source>
        <dbReference type="Pfam" id="PF01425"/>
    </source>
</evidence>